<dbReference type="AlphaFoldDB" id="A0ABD5QHE7"/>
<protein>
    <submittedName>
        <fullName evidence="1">Uncharacterized protein</fullName>
    </submittedName>
</protein>
<dbReference type="RefSeq" id="WP_224829046.1">
    <property type="nucleotide sequence ID" value="NZ_JAIVEF010000014.1"/>
</dbReference>
<gene>
    <name evidence="1" type="ORF">ACFPFO_15310</name>
</gene>
<keyword evidence="2" id="KW-1185">Reference proteome</keyword>
<organism evidence="1 2">
    <name type="scientific">Saliphagus infecundisoli</name>
    <dbReference type="NCBI Taxonomy" id="1849069"/>
    <lineage>
        <taxon>Archaea</taxon>
        <taxon>Methanobacteriati</taxon>
        <taxon>Methanobacteriota</taxon>
        <taxon>Stenosarchaea group</taxon>
        <taxon>Halobacteria</taxon>
        <taxon>Halobacteriales</taxon>
        <taxon>Natrialbaceae</taxon>
        <taxon>Saliphagus</taxon>
    </lineage>
</organism>
<reference evidence="1 2" key="1">
    <citation type="journal article" date="2019" name="Int. J. Syst. Evol. Microbiol.">
        <title>The Global Catalogue of Microorganisms (GCM) 10K type strain sequencing project: providing services to taxonomists for standard genome sequencing and annotation.</title>
        <authorList>
            <consortium name="The Broad Institute Genomics Platform"/>
            <consortium name="The Broad Institute Genome Sequencing Center for Infectious Disease"/>
            <person name="Wu L."/>
            <person name="Ma J."/>
        </authorList>
    </citation>
    <scope>NUCLEOTIDE SEQUENCE [LARGE SCALE GENOMIC DNA]</scope>
    <source>
        <strain evidence="1 2">CGMCC 1.15824</strain>
    </source>
</reference>
<dbReference type="EMBL" id="JBHSJG010000040">
    <property type="protein sequence ID" value="MFC4989110.1"/>
    <property type="molecule type" value="Genomic_DNA"/>
</dbReference>
<dbReference type="Proteomes" id="UP001595925">
    <property type="component" value="Unassembled WGS sequence"/>
</dbReference>
<name>A0ABD5QHE7_9EURY</name>
<accession>A0ABD5QHE7</accession>
<proteinExistence type="predicted"/>
<sequence length="145" mass="16635">MLRLFSGSEGIEVNTGKLLSQWGVPFRTRAGTGNPSISCEGLIVVDTCDRLDFLDRRLQRSVLECRFELVVAVLLWSDKLLGEVDSYSIDFDGIRIGRVEAVVKRREVLISRIVELDRRVRAVAVDRKLERERLWASKRVHRLPD</sequence>
<evidence type="ECO:0000313" key="2">
    <source>
        <dbReference type="Proteomes" id="UP001595925"/>
    </source>
</evidence>
<comment type="caution">
    <text evidence="1">The sequence shown here is derived from an EMBL/GenBank/DDBJ whole genome shotgun (WGS) entry which is preliminary data.</text>
</comment>
<evidence type="ECO:0000313" key="1">
    <source>
        <dbReference type="EMBL" id="MFC4989110.1"/>
    </source>
</evidence>